<feature type="compositionally biased region" description="Basic and acidic residues" evidence="1">
    <location>
        <begin position="154"/>
        <end position="168"/>
    </location>
</feature>
<feature type="region of interest" description="Disordered" evidence="1">
    <location>
        <begin position="148"/>
        <end position="263"/>
    </location>
</feature>
<feature type="compositionally biased region" description="Low complexity" evidence="1">
    <location>
        <begin position="92"/>
        <end position="103"/>
    </location>
</feature>
<organism evidence="2 3">
    <name type="scientific">Melanomma pulvis-pyrius CBS 109.77</name>
    <dbReference type="NCBI Taxonomy" id="1314802"/>
    <lineage>
        <taxon>Eukaryota</taxon>
        <taxon>Fungi</taxon>
        <taxon>Dikarya</taxon>
        <taxon>Ascomycota</taxon>
        <taxon>Pezizomycotina</taxon>
        <taxon>Dothideomycetes</taxon>
        <taxon>Pleosporomycetidae</taxon>
        <taxon>Pleosporales</taxon>
        <taxon>Melanommataceae</taxon>
        <taxon>Melanomma</taxon>
    </lineage>
</organism>
<feature type="compositionally biased region" description="Basic residues" evidence="1">
    <location>
        <begin position="117"/>
        <end position="131"/>
    </location>
</feature>
<feature type="compositionally biased region" description="Pro residues" evidence="1">
    <location>
        <begin position="104"/>
        <end position="113"/>
    </location>
</feature>
<dbReference type="AlphaFoldDB" id="A0A6A6WNU0"/>
<evidence type="ECO:0000313" key="3">
    <source>
        <dbReference type="Proteomes" id="UP000799757"/>
    </source>
</evidence>
<dbReference type="Proteomes" id="UP000799757">
    <property type="component" value="Unassembled WGS sequence"/>
</dbReference>
<evidence type="ECO:0000256" key="1">
    <source>
        <dbReference type="SAM" id="MobiDB-lite"/>
    </source>
</evidence>
<dbReference type="EMBL" id="MU002835">
    <property type="protein sequence ID" value="KAF2785581.1"/>
    <property type="molecule type" value="Genomic_DNA"/>
</dbReference>
<gene>
    <name evidence="2" type="ORF">K505DRAFT_344534</name>
</gene>
<evidence type="ECO:0000313" key="2">
    <source>
        <dbReference type="EMBL" id="KAF2785581.1"/>
    </source>
</evidence>
<reference evidence="2" key="1">
    <citation type="journal article" date="2020" name="Stud. Mycol.">
        <title>101 Dothideomycetes genomes: a test case for predicting lifestyles and emergence of pathogens.</title>
        <authorList>
            <person name="Haridas S."/>
            <person name="Albert R."/>
            <person name="Binder M."/>
            <person name="Bloem J."/>
            <person name="Labutti K."/>
            <person name="Salamov A."/>
            <person name="Andreopoulos B."/>
            <person name="Baker S."/>
            <person name="Barry K."/>
            <person name="Bills G."/>
            <person name="Bluhm B."/>
            <person name="Cannon C."/>
            <person name="Castanera R."/>
            <person name="Culley D."/>
            <person name="Daum C."/>
            <person name="Ezra D."/>
            <person name="Gonzalez J."/>
            <person name="Henrissat B."/>
            <person name="Kuo A."/>
            <person name="Liang C."/>
            <person name="Lipzen A."/>
            <person name="Lutzoni F."/>
            <person name="Magnuson J."/>
            <person name="Mondo S."/>
            <person name="Nolan M."/>
            <person name="Ohm R."/>
            <person name="Pangilinan J."/>
            <person name="Park H.-J."/>
            <person name="Ramirez L."/>
            <person name="Alfaro M."/>
            <person name="Sun H."/>
            <person name="Tritt A."/>
            <person name="Yoshinaga Y."/>
            <person name="Zwiers L.-H."/>
            <person name="Turgeon B."/>
            <person name="Goodwin S."/>
            <person name="Spatafora J."/>
            <person name="Crous P."/>
            <person name="Grigoriev I."/>
        </authorList>
    </citation>
    <scope>NUCLEOTIDE SEQUENCE</scope>
    <source>
        <strain evidence="2">CBS 109.77</strain>
    </source>
</reference>
<feature type="compositionally biased region" description="Basic residues" evidence="1">
    <location>
        <begin position="223"/>
        <end position="232"/>
    </location>
</feature>
<feature type="compositionally biased region" description="Basic and acidic residues" evidence="1">
    <location>
        <begin position="35"/>
        <end position="46"/>
    </location>
</feature>
<sequence>MQYHCHHPTGNAIVRTPSHLIALDFQRRGWVVTRHRSDSDLEKRYSPEGPGPQAKERHGGNGPAKPNQNKENSTSKVKPLTTSSNAPPRNAPTLTPLLTHQPHAPLPPQPLLPLHPHNPRSHRRPPHHPHQQPRLELQAHSLAPGMARAVAQEGDARVEDQRAEEHIRNPNTSTNPNPQNALPDPPPSLPPPLHLPFAGSNPRLRLLGPPHAPRDPPNPRRAPPPRRHHPAKPRVALGKGPRRTPGPAQPAAPGAQHRPGAEAQRVWVGAAGGLYGGACAGGACGV</sequence>
<protein>
    <submittedName>
        <fullName evidence="2">Uncharacterized protein</fullName>
    </submittedName>
</protein>
<name>A0A6A6WNU0_9PLEO</name>
<feature type="compositionally biased region" description="Low complexity" evidence="1">
    <location>
        <begin position="169"/>
        <end position="182"/>
    </location>
</feature>
<feature type="compositionally biased region" description="Polar residues" evidence="1">
    <location>
        <begin position="66"/>
        <end position="87"/>
    </location>
</feature>
<keyword evidence="3" id="KW-1185">Reference proteome</keyword>
<accession>A0A6A6WNU0</accession>
<feature type="compositionally biased region" description="Low complexity" evidence="1">
    <location>
        <begin position="243"/>
        <end position="258"/>
    </location>
</feature>
<feature type="compositionally biased region" description="Pro residues" evidence="1">
    <location>
        <begin position="183"/>
        <end position="194"/>
    </location>
</feature>
<feature type="region of interest" description="Disordered" evidence="1">
    <location>
        <begin position="35"/>
        <end position="133"/>
    </location>
</feature>
<proteinExistence type="predicted"/>